<evidence type="ECO:0000256" key="1">
    <source>
        <dbReference type="ARBA" id="ARBA00008455"/>
    </source>
</evidence>
<dbReference type="SMART" id="SM00645">
    <property type="entry name" value="Pept_C1"/>
    <property type="match status" value="1"/>
</dbReference>
<comment type="caution">
    <text evidence="9">The sequence shown here is derived from an EMBL/GenBank/DDBJ whole genome shotgun (WGS) entry which is preliminary data.</text>
</comment>
<dbReference type="InterPro" id="IPR000169">
    <property type="entry name" value="Pept_cys_AS"/>
</dbReference>
<keyword evidence="3" id="KW-0378">Hydrolase</keyword>
<dbReference type="GO" id="GO:0006508">
    <property type="term" value="P:proteolysis"/>
    <property type="evidence" value="ECO:0007669"/>
    <property type="project" value="UniProtKB-KW"/>
</dbReference>
<dbReference type="Gene3D" id="1.10.287.2250">
    <property type="match status" value="1"/>
</dbReference>
<dbReference type="PROSITE" id="PS00139">
    <property type="entry name" value="THIOL_PROTEASE_CYS"/>
    <property type="match status" value="1"/>
</dbReference>
<name>A0ABD2PRK6_9PLAT</name>
<comment type="similarity">
    <text evidence="1">Belongs to the peptidase C1 family.</text>
</comment>
<dbReference type="Proteomes" id="UP001626550">
    <property type="component" value="Unassembled WGS sequence"/>
</dbReference>
<dbReference type="Gene3D" id="3.90.70.10">
    <property type="entry name" value="Cysteine proteinases"/>
    <property type="match status" value="1"/>
</dbReference>
<dbReference type="SMART" id="SM00848">
    <property type="entry name" value="Inhibitor_I29"/>
    <property type="match status" value="1"/>
</dbReference>
<dbReference type="PANTHER" id="PTHR12411">
    <property type="entry name" value="CYSTEINE PROTEASE FAMILY C1-RELATED"/>
    <property type="match status" value="1"/>
</dbReference>
<keyword evidence="4" id="KW-0788">Thiol protease</keyword>
<feature type="domain" description="Peptidase C1A papain C-terminal" evidence="7">
    <location>
        <begin position="100"/>
        <end position="245"/>
    </location>
</feature>
<dbReference type="InterPro" id="IPR013128">
    <property type="entry name" value="Peptidase_C1A"/>
</dbReference>
<proteinExistence type="inferred from homology"/>
<evidence type="ECO:0000313" key="10">
    <source>
        <dbReference type="Proteomes" id="UP001626550"/>
    </source>
</evidence>
<sequence length="245" mass="27776">MHCLATQEVEVQAKWEQYKVVYEKTYKNQVEERMRKKLWLQNKDMVEQHNRLYDAGEVTYYLAQNHLSDWTEEEIERLQNFKPSQKPAADNIYTPSGKAIPTTVDWRTKGAVNPIKDQGQCGSCWAFSAIASIETQYWLATKNLKSFSEQQLVDCVDGSSCETGGLMDRGFLYLQSNGLETENSYPYIAKDQDCHYDASKAAMKGVKSYTDLPQGDEKALADAVANVGVISIGINASRKDFTFYA</sequence>
<evidence type="ECO:0000256" key="3">
    <source>
        <dbReference type="ARBA" id="ARBA00022801"/>
    </source>
</evidence>
<feature type="domain" description="Cathepsin propeptide inhibitor" evidence="8">
    <location>
        <begin position="15"/>
        <end position="75"/>
    </location>
</feature>
<dbReference type="CDD" id="cd02248">
    <property type="entry name" value="Peptidase_C1A"/>
    <property type="match status" value="1"/>
</dbReference>
<evidence type="ECO:0000259" key="8">
    <source>
        <dbReference type="SMART" id="SM00848"/>
    </source>
</evidence>
<evidence type="ECO:0000256" key="6">
    <source>
        <dbReference type="ARBA" id="ARBA00023157"/>
    </source>
</evidence>
<dbReference type="InterPro" id="IPR038765">
    <property type="entry name" value="Papain-like_cys_pep_sf"/>
</dbReference>
<dbReference type="InterPro" id="IPR000668">
    <property type="entry name" value="Peptidase_C1A_C"/>
</dbReference>
<dbReference type="InterPro" id="IPR039417">
    <property type="entry name" value="Peptidase_C1A_papain-like"/>
</dbReference>
<evidence type="ECO:0000256" key="5">
    <source>
        <dbReference type="ARBA" id="ARBA00023145"/>
    </source>
</evidence>
<dbReference type="SUPFAM" id="SSF54001">
    <property type="entry name" value="Cysteine proteinases"/>
    <property type="match status" value="1"/>
</dbReference>
<evidence type="ECO:0000313" key="9">
    <source>
        <dbReference type="EMBL" id="KAL3308376.1"/>
    </source>
</evidence>
<accession>A0ABD2PRK6</accession>
<evidence type="ECO:0000259" key="7">
    <source>
        <dbReference type="SMART" id="SM00645"/>
    </source>
</evidence>
<dbReference type="AlphaFoldDB" id="A0ABD2PRK6"/>
<dbReference type="GO" id="GO:0008234">
    <property type="term" value="F:cysteine-type peptidase activity"/>
    <property type="evidence" value="ECO:0007669"/>
    <property type="project" value="UniProtKB-KW"/>
</dbReference>
<dbReference type="Pfam" id="PF08246">
    <property type="entry name" value="Inhibitor_I29"/>
    <property type="match status" value="1"/>
</dbReference>
<evidence type="ECO:0008006" key="11">
    <source>
        <dbReference type="Google" id="ProtNLM"/>
    </source>
</evidence>
<evidence type="ECO:0000256" key="2">
    <source>
        <dbReference type="ARBA" id="ARBA00022670"/>
    </source>
</evidence>
<keyword evidence="2" id="KW-0645">Protease</keyword>
<dbReference type="FunFam" id="3.90.70.10:FF:000332">
    <property type="entry name" value="Cathepsin L1"/>
    <property type="match status" value="1"/>
</dbReference>
<keyword evidence="10" id="KW-1185">Reference proteome</keyword>
<keyword evidence="5" id="KW-0865">Zymogen</keyword>
<evidence type="ECO:0000256" key="4">
    <source>
        <dbReference type="ARBA" id="ARBA00022807"/>
    </source>
</evidence>
<reference evidence="9 10" key="1">
    <citation type="submission" date="2024-11" db="EMBL/GenBank/DDBJ databases">
        <title>Adaptive evolution of stress response genes in parasites aligns with host niche diversity.</title>
        <authorList>
            <person name="Hahn C."/>
            <person name="Resl P."/>
        </authorList>
    </citation>
    <scope>NUCLEOTIDE SEQUENCE [LARGE SCALE GENOMIC DNA]</scope>
    <source>
        <strain evidence="9">EGGRZ-B1_66</strain>
        <tissue evidence="9">Body</tissue>
    </source>
</reference>
<dbReference type="Pfam" id="PF00112">
    <property type="entry name" value="Peptidase_C1"/>
    <property type="match status" value="1"/>
</dbReference>
<gene>
    <name evidence="9" type="ORF">Ciccas_013094</name>
</gene>
<dbReference type="InterPro" id="IPR013201">
    <property type="entry name" value="Prot_inhib_I29"/>
</dbReference>
<dbReference type="EMBL" id="JBJKFK010005337">
    <property type="protein sequence ID" value="KAL3308376.1"/>
    <property type="molecule type" value="Genomic_DNA"/>
</dbReference>
<protein>
    <recommendedName>
        <fullName evidence="11">Cathepsin L</fullName>
    </recommendedName>
</protein>
<keyword evidence="6" id="KW-1015">Disulfide bond</keyword>
<organism evidence="9 10">
    <name type="scientific">Cichlidogyrus casuarinus</name>
    <dbReference type="NCBI Taxonomy" id="1844966"/>
    <lineage>
        <taxon>Eukaryota</taxon>
        <taxon>Metazoa</taxon>
        <taxon>Spiralia</taxon>
        <taxon>Lophotrochozoa</taxon>
        <taxon>Platyhelminthes</taxon>
        <taxon>Monogenea</taxon>
        <taxon>Monopisthocotylea</taxon>
        <taxon>Dactylogyridea</taxon>
        <taxon>Ancyrocephalidae</taxon>
        <taxon>Cichlidogyrus</taxon>
    </lineage>
</organism>